<evidence type="ECO:0000256" key="4">
    <source>
        <dbReference type="ARBA" id="ARBA00023136"/>
    </source>
</evidence>
<dbReference type="PANTHER" id="PTHR43723:SF1">
    <property type="entry name" value="COBALT TRANSPORT PROTEIN CBIQ"/>
    <property type="match status" value="1"/>
</dbReference>
<comment type="caution">
    <text evidence="6">The sequence shown here is derived from an EMBL/GenBank/DDBJ whole genome shotgun (WGS) entry which is preliminary data.</text>
</comment>
<dbReference type="OrthoDB" id="92887at2"/>
<sequence>MRNLLHDMNPSVKFGVVTVSMLAVAFFFNPWTPLLFWVSVLALQIALSRINWKIWLLFMLPFTLGAFGYLWTTVIFSAETGGTVIWSFAGLDVTDAQWTTALSLSFRVMAFSTLSLMFAFTTDPVKFIMSLMQQLKLSPKLAYGIMVGYQFLPVMKDEFIQIQQAHRLRGADTEKHWWQRLFSMRRVIIPMLAGAVRKAERSAFAMEARGFTGEARTAFYRPVQVGRTDFLLAGVFMLLLVGSCVGGVILSAP</sequence>
<dbReference type="CDD" id="cd16914">
    <property type="entry name" value="EcfT"/>
    <property type="match status" value="1"/>
</dbReference>
<feature type="transmembrane region" description="Helical" evidence="5">
    <location>
        <begin position="98"/>
        <end position="120"/>
    </location>
</feature>
<dbReference type="GO" id="GO:0006824">
    <property type="term" value="P:cobalt ion transport"/>
    <property type="evidence" value="ECO:0007669"/>
    <property type="project" value="TreeGrafter"/>
</dbReference>
<dbReference type="Proteomes" id="UP000275473">
    <property type="component" value="Unassembled WGS sequence"/>
</dbReference>
<dbReference type="AlphaFoldDB" id="A0A3M8P9P6"/>
<keyword evidence="4 5" id="KW-0472">Membrane</keyword>
<keyword evidence="7" id="KW-1185">Reference proteome</keyword>
<dbReference type="InterPro" id="IPR052770">
    <property type="entry name" value="Cobalt_transport_CbiQ"/>
</dbReference>
<evidence type="ECO:0000256" key="2">
    <source>
        <dbReference type="ARBA" id="ARBA00022692"/>
    </source>
</evidence>
<keyword evidence="3 5" id="KW-1133">Transmembrane helix</keyword>
<dbReference type="RefSeq" id="WP_123164110.1">
    <property type="nucleotide sequence ID" value="NZ_RIAX01000002.1"/>
</dbReference>
<reference evidence="6 7" key="1">
    <citation type="journal article" date="2018" name="Int. J. Syst. Evol. Microbiol.">
        <title>Planococcus salinus sp. nov., a moderately halophilic bacterium isolated from a saline-alkali soil.</title>
        <authorList>
            <person name="Gan L."/>
        </authorList>
    </citation>
    <scope>NUCLEOTIDE SEQUENCE [LARGE SCALE GENOMIC DNA]</scope>
    <source>
        <strain evidence="6 7">LCB217</strain>
    </source>
</reference>
<feature type="transmembrane region" description="Helical" evidence="5">
    <location>
        <begin position="57"/>
        <end position="78"/>
    </location>
</feature>
<accession>A0A3M8P9P6</accession>
<name>A0A3M8P9P6_9BACL</name>
<dbReference type="Pfam" id="PF02361">
    <property type="entry name" value="CbiQ"/>
    <property type="match status" value="1"/>
</dbReference>
<evidence type="ECO:0000256" key="3">
    <source>
        <dbReference type="ARBA" id="ARBA00022989"/>
    </source>
</evidence>
<evidence type="ECO:0000256" key="1">
    <source>
        <dbReference type="ARBA" id="ARBA00004141"/>
    </source>
</evidence>
<dbReference type="InterPro" id="IPR003339">
    <property type="entry name" value="ABC/ECF_trnsptr_transmembrane"/>
</dbReference>
<proteinExistence type="predicted"/>
<feature type="transmembrane region" description="Helical" evidence="5">
    <location>
        <begin position="230"/>
        <end position="252"/>
    </location>
</feature>
<protein>
    <submittedName>
        <fullName evidence="6">Energy-coupling factor transporter transmembrane protein EcfT</fullName>
    </submittedName>
</protein>
<keyword evidence="2 5" id="KW-0812">Transmembrane</keyword>
<dbReference type="EMBL" id="RIAX01000002">
    <property type="protein sequence ID" value="RNF40409.1"/>
    <property type="molecule type" value="Genomic_DNA"/>
</dbReference>
<evidence type="ECO:0000313" key="6">
    <source>
        <dbReference type="EMBL" id="RNF40409.1"/>
    </source>
</evidence>
<dbReference type="GO" id="GO:0043190">
    <property type="term" value="C:ATP-binding cassette (ABC) transporter complex"/>
    <property type="evidence" value="ECO:0007669"/>
    <property type="project" value="TreeGrafter"/>
</dbReference>
<gene>
    <name evidence="6" type="ORF">EEX84_03000</name>
</gene>
<dbReference type="PANTHER" id="PTHR43723">
    <property type="entry name" value="COBALT TRANSPORT PROTEIN CBIQ"/>
    <property type="match status" value="1"/>
</dbReference>
<evidence type="ECO:0000256" key="5">
    <source>
        <dbReference type="SAM" id="Phobius"/>
    </source>
</evidence>
<comment type="subcellular location">
    <subcellularLocation>
        <location evidence="1">Membrane</location>
        <topology evidence="1">Multi-pass membrane protein</topology>
    </subcellularLocation>
</comment>
<evidence type="ECO:0000313" key="7">
    <source>
        <dbReference type="Proteomes" id="UP000275473"/>
    </source>
</evidence>
<organism evidence="6 7">
    <name type="scientific">Planococcus salinus</name>
    <dbReference type="NCBI Taxonomy" id="1848460"/>
    <lineage>
        <taxon>Bacteria</taxon>
        <taxon>Bacillati</taxon>
        <taxon>Bacillota</taxon>
        <taxon>Bacilli</taxon>
        <taxon>Bacillales</taxon>
        <taxon>Caryophanaceae</taxon>
        <taxon>Planococcus</taxon>
    </lineage>
</organism>